<keyword evidence="1" id="KW-1133">Transmembrane helix</keyword>
<name>A0ABX8V4V5_9BACT</name>
<accession>A0ABX8V4V5</accession>
<evidence type="ECO:0000313" key="3">
    <source>
        <dbReference type="Proteomes" id="UP000826014"/>
    </source>
</evidence>
<protein>
    <submittedName>
        <fullName evidence="2">Uncharacterized metal-binding protein (DUF2227)</fullName>
    </submittedName>
</protein>
<organism evidence="2 3">
    <name type="scientific">Candidatus Rhabdochlamydia oedothoracis</name>
    <dbReference type="NCBI Taxonomy" id="2720720"/>
    <lineage>
        <taxon>Bacteria</taxon>
        <taxon>Pseudomonadati</taxon>
        <taxon>Chlamydiota</taxon>
        <taxon>Chlamydiia</taxon>
        <taxon>Parachlamydiales</taxon>
        <taxon>Candidatus Rhabdochlamydiaceae</taxon>
        <taxon>Candidatus Rhabdochlamydia</taxon>
    </lineage>
</organism>
<keyword evidence="1" id="KW-0472">Membrane</keyword>
<feature type="transmembrane region" description="Helical" evidence="1">
    <location>
        <begin position="9"/>
        <end position="27"/>
    </location>
</feature>
<keyword evidence="3" id="KW-1185">Reference proteome</keyword>
<feature type="transmembrane region" description="Helical" evidence="1">
    <location>
        <begin position="125"/>
        <end position="143"/>
    </location>
</feature>
<reference evidence="2 3" key="1">
    <citation type="journal article" date="2022" name="bioRxiv">
        <title>Ecology and evolution of chlamydial symbionts of arthropods.</title>
        <authorList>
            <person name="Halter T."/>
            <person name="Koestlbacher S."/>
            <person name="Collingro A."/>
            <person name="Sixt B.S."/>
            <person name="Toenshoff E.R."/>
            <person name="Hendrickx F."/>
            <person name="Kostanjsek R."/>
            <person name="Horn M."/>
        </authorList>
    </citation>
    <scope>NUCLEOTIDE SEQUENCE [LARGE SCALE GENOMIC DNA]</scope>
    <source>
        <strain evidence="2">W744xW776</strain>
    </source>
</reference>
<gene>
    <name evidence="2" type="ORF">RHABOEDO_000161</name>
</gene>
<proteinExistence type="predicted"/>
<keyword evidence="1" id="KW-0812">Transmembrane</keyword>
<dbReference type="InterPro" id="IPR019250">
    <property type="entry name" value="DUF2227_metal-bd"/>
</dbReference>
<sequence>MANYKTHTGFNLFFMLPALVGFGYYFFQPSEKALIIFTATFTYATLFMNPDLDLVHKIKLFSLRGFITLPFRGYSKIFKHRGISHSFLLGSFTRIIWLSSILFLLSFIFSFSENIFSFYKHFKTYFIYALIGICLADWSHLLLDVRKTK</sequence>
<dbReference type="PANTHER" id="PTHR39085:SF1">
    <property type="entry name" value="SLL0924 PROTEIN"/>
    <property type="match status" value="1"/>
</dbReference>
<dbReference type="RefSeq" id="WP_215217609.1">
    <property type="nucleotide sequence ID" value="NZ_CP075587.1"/>
</dbReference>
<evidence type="ECO:0000256" key="1">
    <source>
        <dbReference type="SAM" id="Phobius"/>
    </source>
</evidence>
<dbReference type="Proteomes" id="UP000826014">
    <property type="component" value="Chromosome"/>
</dbReference>
<evidence type="ECO:0000313" key="2">
    <source>
        <dbReference type="EMBL" id="QYF48068.1"/>
    </source>
</evidence>
<feature type="transmembrane region" description="Helical" evidence="1">
    <location>
        <begin position="95"/>
        <end position="119"/>
    </location>
</feature>
<dbReference type="EMBL" id="CP075587">
    <property type="protein sequence ID" value="QYF48068.1"/>
    <property type="molecule type" value="Genomic_DNA"/>
</dbReference>
<feature type="transmembrane region" description="Helical" evidence="1">
    <location>
        <begin position="33"/>
        <end position="52"/>
    </location>
</feature>
<dbReference type="Pfam" id="PF09988">
    <property type="entry name" value="DUF2227"/>
    <property type="match status" value="1"/>
</dbReference>
<dbReference type="PANTHER" id="PTHR39085">
    <property type="entry name" value="SLL0924 PROTEIN"/>
    <property type="match status" value="1"/>
</dbReference>